<evidence type="ECO:0000313" key="7">
    <source>
        <dbReference type="EMBL" id="RUS23661.1"/>
    </source>
</evidence>
<evidence type="ECO:0000256" key="6">
    <source>
        <dbReference type="RuleBase" id="RU000461"/>
    </source>
</evidence>
<dbReference type="PANTHER" id="PTHR24305:SF166">
    <property type="entry name" value="CYTOCHROME P450 12A4, MITOCHONDRIAL-RELATED"/>
    <property type="match status" value="1"/>
</dbReference>
<dbReference type="InterPro" id="IPR017972">
    <property type="entry name" value="Cyt_P450_CS"/>
</dbReference>
<evidence type="ECO:0000256" key="1">
    <source>
        <dbReference type="ARBA" id="ARBA00001971"/>
    </source>
</evidence>
<dbReference type="AlphaFoldDB" id="A0A433Q1H7"/>
<dbReference type="Pfam" id="PF00067">
    <property type="entry name" value="p450"/>
    <property type="match status" value="1"/>
</dbReference>
<proteinExistence type="inferred from homology"/>
<keyword evidence="8" id="KW-1185">Reference proteome</keyword>
<dbReference type="InterPro" id="IPR050121">
    <property type="entry name" value="Cytochrome_P450_monoxygenase"/>
</dbReference>
<keyword evidence="6" id="KW-0560">Oxidoreductase</keyword>
<comment type="caution">
    <text evidence="7">The sequence shown here is derived from an EMBL/GenBank/DDBJ whole genome shotgun (WGS) entry which is preliminary data.</text>
</comment>
<dbReference type="InterPro" id="IPR001128">
    <property type="entry name" value="Cyt_P450"/>
</dbReference>
<accession>A0A433Q1H7</accession>
<dbReference type="GO" id="GO:0016705">
    <property type="term" value="F:oxidoreductase activity, acting on paired donors, with incorporation or reduction of molecular oxygen"/>
    <property type="evidence" value="ECO:0007669"/>
    <property type="project" value="InterPro"/>
</dbReference>
<reference evidence="7 8" key="1">
    <citation type="journal article" date="2018" name="New Phytol.">
        <title>Phylogenomics of Endogonaceae and evolution of mycorrhizas within Mucoromycota.</title>
        <authorList>
            <person name="Chang Y."/>
            <person name="Desiro A."/>
            <person name="Na H."/>
            <person name="Sandor L."/>
            <person name="Lipzen A."/>
            <person name="Clum A."/>
            <person name="Barry K."/>
            <person name="Grigoriev I.V."/>
            <person name="Martin F.M."/>
            <person name="Stajich J.E."/>
            <person name="Smith M.E."/>
            <person name="Bonito G."/>
            <person name="Spatafora J.W."/>
        </authorList>
    </citation>
    <scope>NUCLEOTIDE SEQUENCE [LARGE SCALE GENOMIC DNA]</scope>
    <source>
        <strain evidence="7 8">AD002</strain>
    </source>
</reference>
<feature type="binding site" description="axial binding residue" evidence="5">
    <location>
        <position position="486"/>
    </location>
    <ligand>
        <name>heme</name>
        <dbReference type="ChEBI" id="CHEBI:30413"/>
    </ligand>
    <ligandPart>
        <name>Fe</name>
        <dbReference type="ChEBI" id="CHEBI:18248"/>
    </ligandPart>
</feature>
<dbReference type="PANTHER" id="PTHR24305">
    <property type="entry name" value="CYTOCHROME P450"/>
    <property type="match status" value="1"/>
</dbReference>
<dbReference type="Gene3D" id="1.10.630.10">
    <property type="entry name" value="Cytochrome P450"/>
    <property type="match status" value="1"/>
</dbReference>
<organism evidence="7 8">
    <name type="scientific">Jimgerdemannia flammicorona</name>
    <dbReference type="NCBI Taxonomy" id="994334"/>
    <lineage>
        <taxon>Eukaryota</taxon>
        <taxon>Fungi</taxon>
        <taxon>Fungi incertae sedis</taxon>
        <taxon>Mucoromycota</taxon>
        <taxon>Mucoromycotina</taxon>
        <taxon>Endogonomycetes</taxon>
        <taxon>Endogonales</taxon>
        <taxon>Endogonaceae</taxon>
        <taxon>Jimgerdemannia</taxon>
    </lineage>
</organism>
<evidence type="ECO:0000256" key="3">
    <source>
        <dbReference type="ARBA" id="ARBA00022723"/>
    </source>
</evidence>
<dbReference type="GO" id="GO:0004497">
    <property type="term" value="F:monooxygenase activity"/>
    <property type="evidence" value="ECO:0007669"/>
    <property type="project" value="UniProtKB-KW"/>
</dbReference>
<keyword evidence="4 5" id="KW-0408">Iron</keyword>
<evidence type="ECO:0000256" key="4">
    <source>
        <dbReference type="ARBA" id="ARBA00023004"/>
    </source>
</evidence>
<gene>
    <name evidence="7" type="ORF">BC938DRAFT_474807</name>
</gene>
<name>A0A433Q1H7_9FUNG</name>
<keyword evidence="6" id="KW-0503">Monooxygenase</keyword>
<dbReference type="GO" id="GO:0005506">
    <property type="term" value="F:iron ion binding"/>
    <property type="evidence" value="ECO:0007669"/>
    <property type="project" value="InterPro"/>
</dbReference>
<keyword evidence="3 5" id="KW-0479">Metal-binding</keyword>
<dbReference type="EMBL" id="RBNJ01018993">
    <property type="protein sequence ID" value="RUS23661.1"/>
    <property type="molecule type" value="Genomic_DNA"/>
</dbReference>
<sequence>MFTASRLARHTRCFLPVLRSASHQHGRTLATNAAGEIDRDPATLRAIDDLPGLASGEQLMPYMLAEPANYHLALSKVWHDIGQPPIFKMPSLQTGLPVFHTADAEVCKHIMTNSKYVDRPSTGFFEYCYKIITEGKGKHGGYQCARYMYFCPGFPHKKLTLSIITGIITRNGPDWEKHRRIANKAILHPKATAQFVNYIDTQARGVISRLRDQQVVDVNPVFSRYTFSVIMKVAFGELVSIDDDDSAASTEGRKLFDAVKAFSEVSGTLGFTSPPYEETDEMRALNRNLLDIRNFGLRLMDDRRSRAVRGEDLGFQDFASGVFMLRDDNGEMLEAEQVITDSLDLLLAGTETTSATLAFTVHQLSHRPDIMQKAYDEVAPLMRAKGDVPLNDEDLGSLPYLTAILKETMRLYPVVPINGRQSTTEDVIGDVRIPQGMIVVLHFRDIHRSERYYDRSDEWVPERWTDRKTKPNSFAWLPFGAGARSCLGLRLAMAEARIALAHLIYNFDFSSNQEEVGTAYKATLGPAGPVEIKFTARK</sequence>
<dbReference type="SUPFAM" id="SSF48264">
    <property type="entry name" value="Cytochrome P450"/>
    <property type="match status" value="1"/>
</dbReference>
<evidence type="ECO:0000313" key="8">
    <source>
        <dbReference type="Proteomes" id="UP000274822"/>
    </source>
</evidence>
<dbReference type="GO" id="GO:0020037">
    <property type="term" value="F:heme binding"/>
    <property type="evidence" value="ECO:0007669"/>
    <property type="project" value="InterPro"/>
</dbReference>
<dbReference type="InterPro" id="IPR036396">
    <property type="entry name" value="Cyt_P450_sf"/>
</dbReference>
<evidence type="ECO:0000256" key="2">
    <source>
        <dbReference type="ARBA" id="ARBA00010617"/>
    </source>
</evidence>
<keyword evidence="5 6" id="KW-0349">Heme</keyword>
<dbReference type="Proteomes" id="UP000274822">
    <property type="component" value="Unassembled WGS sequence"/>
</dbReference>
<dbReference type="PROSITE" id="PS00086">
    <property type="entry name" value="CYTOCHROME_P450"/>
    <property type="match status" value="1"/>
</dbReference>
<dbReference type="InterPro" id="IPR002401">
    <property type="entry name" value="Cyt_P450_E_grp-I"/>
</dbReference>
<dbReference type="PRINTS" id="PR00385">
    <property type="entry name" value="P450"/>
</dbReference>
<evidence type="ECO:0000256" key="5">
    <source>
        <dbReference type="PIRSR" id="PIRSR602401-1"/>
    </source>
</evidence>
<comment type="cofactor">
    <cofactor evidence="1 5">
        <name>heme</name>
        <dbReference type="ChEBI" id="CHEBI:30413"/>
    </cofactor>
</comment>
<comment type="similarity">
    <text evidence="2 6">Belongs to the cytochrome P450 family.</text>
</comment>
<protein>
    <submittedName>
        <fullName evidence="7">Cytochrome P450</fullName>
    </submittedName>
</protein>
<dbReference type="PRINTS" id="PR00463">
    <property type="entry name" value="EP450I"/>
</dbReference>